<sequence length="41" mass="4583">MQLLHRLERNLLHPPQFVPLSIMVGVHMYQTGSGTAAILVI</sequence>
<name>A0A3P7K4Y3_STRVU</name>
<keyword evidence="2" id="KW-1185">Reference proteome</keyword>
<protein>
    <submittedName>
        <fullName evidence="1">Uncharacterized protein</fullName>
    </submittedName>
</protein>
<organism evidence="1 2">
    <name type="scientific">Strongylus vulgaris</name>
    <name type="common">Blood worm</name>
    <dbReference type="NCBI Taxonomy" id="40348"/>
    <lineage>
        <taxon>Eukaryota</taxon>
        <taxon>Metazoa</taxon>
        <taxon>Ecdysozoa</taxon>
        <taxon>Nematoda</taxon>
        <taxon>Chromadorea</taxon>
        <taxon>Rhabditida</taxon>
        <taxon>Rhabditina</taxon>
        <taxon>Rhabditomorpha</taxon>
        <taxon>Strongyloidea</taxon>
        <taxon>Strongylidae</taxon>
        <taxon>Strongylus</taxon>
    </lineage>
</organism>
<reference evidence="1 2" key="1">
    <citation type="submission" date="2018-11" db="EMBL/GenBank/DDBJ databases">
        <authorList>
            <consortium name="Pathogen Informatics"/>
        </authorList>
    </citation>
    <scope>NUCLEOTIDE SEQUENCE [LARGE SCALE GENOMIC DNA]</scope>
</reference>
<gene>
    <name evidence="1" type="ORF">SVUK_LOCUS1303</name>
</gene>
<dbReference type="AlphaFoldDB" id="A0A3P7K4Y3"/>
<evidence type="ECO:0000313" key="1">
    <source>
        <dbReference type="EMBL" id="VDM66305.1"/>
    </source>
</evidence>
<accession>A0A3P7K4Y3</accession>
<evidence type="ECO:0000313" key="2">
    <source>
        <dbReference type="Proteomes" id="UP000270094"/>
    </source>
</evidence>
<proteinExistence type="predicted"/>
<dbReference type="EMBL" id="UYYB01002532">
    <property type="protein sequence ID" value="VDM66305.1"/>
    <property type="molecule type" value="Genomic_DNA"/>
</dbReference>
<dbReference type="Proteomes" id="UP000270094">
    <property type="component" value="Unassembled WGS sequence"/>
</dbReference>